<gene>
    <name evidence="1" type="ORF">MiSe_04760</name>
</gene>
<protein>
    <submittedName>
        <fullName evidence="1">Uncharacterized protein</fullName>
    </submittedName>
</protein>
<sequence length="83" mass="9659">MKLDTCQADVVRHPCCNIWSKESDFDGSEPYQASTWVHLMELPSPMSHDEALLLCQHSENEWIVWIPDYGEAVLNERQFCLAY</sequence>
<comment type="caution">
    <text evidence="1">The sequence shown here is derived from an EMBL/GenBank/DDBJ whole genome shotgun (WGS) entry which is preliminary data.</text>
</comment>
<reference evidence="1" key="1">
    <citation type="submission" date="2019-10" db="EMBL/GenBank/DDBJ databases">
        <title>Draft genome sequece of Microseira wollei NIES-4236.</title>
        <authorList>
            <person name="Yamaguchi H."/>
            <person name="Suzuki S."/>
            <person name="Kawachi M."/>
        </authorList>
    </citation>
    <scope>NUCLEOTIDE SEQUENCE</scope>
    <source>
        <strain evidence="1">NIES-4236</strain>
    </source>
</reference>
<dbReference type="EMBL" id="BLAY01000004">
    <property type="protein sequence ID" value="GET35731.1"/>
    <property type="molecule type" value="Genomic_DNA"/>
</dbReference>
<dbReference type="Proteomes" id="UP001050975">
    <property type="component" value="Unassembled WGS sequence"/>
</dbReference>
<dbReference type="AlphaFoldDB" id="A0AAV3X3J0"/>
<evidence type="ECO:0000313" key="2">
    <source>
        <dbReference type="Proteomes" id="UP001050975"/>
    </source>
</evidence>
<dbReference type="RefSeq" id="WP_226574061.1">
    <property type="nucleotide sequence ID" value="NZ_BLAY01000004.1"/>
</dbReference>
<name>A0AAV3X3J0_9CYAN</name>
<accession>A0AAV3X3J0</accession>
<keyword evidence="2" id="KW-1185">Reference proteome</keyword>
<organism evidence="1 2">
    <name type="scientific">Microseira wollei NIES-4236</name>
    <dbReference type="NCBI Taxonomy" id="2530354"/>
    <lineage>
        <taxon>Bacteria</taxon>
        <taxon>Bacillati</taxon>
        <taxon>Cyanobacteriota</taxon>
        <taxon>Cyanophyceae</taxon>
        <taxon>Oscillatoriophycideae</taxon>
        <taxon>Aerosakkonematales</taxon>
        <taxon>Aerosakkonemataceae</taxon>
        <taxon>Microseira</taxon>
    </lineage>
</organism>
<proteinExistence type="predicted"/>
<evidence type="ECO:0000313" key="1">
    <source>
        <dbReference type="EMBL" id="GET35731.1"/>
    </source>
</evidence>